<keyword evidence="2" id="KW-1185">Reference proteome</keyword>
<reference evidence="1 2" key="1">
    <citation type="submission" date="2019-07" db="EMBL/GenBank/DDBJ databases">
        <title>Shewanella sp. YLB-06 whole genomic sequence.</title>
        <authorList>
            <person name="Yu L."/>
        </authorList>
    </citation>
    <scope>NUCLEOTIDE SEQUENCE [LARGE SCALE GENOMIC DNA]</scope>
    <source>
        <strain evidence="1 2">YLB-06</strain>
    </source>
</reference>
<dbReference type="Proteomes" id="UP000315947">
    <property type="component" value="Chromosome"/>
</dbReference>
<evidence type="ECO:0000313" key="2">
    <source>
        <dbReference type="Proteomes" id="UP000315947"/>
    </source>
</evidence>
<proteinExistence type="predicted"/>
<protein>
    <submittedName>
        <fullName evidence="1">Uncharacterized protein</fullName>
    </submittedName>
</protein>
<gene>
    <name evidence="1" type="ORF">FM037_14645</name>
</gene>
<dbReference type="RefSeq" id="WP_144046607.1">
    <property type="nucleotide sequence ID" value="NZ_CP041614.1"/>
</dbReference>
<evidence type="ECO:0000313" key="1">
    <source>
        <dbReference type="EMBL" id="QDO84244.1"/>
    </source>
</evidence>
<dbReference type="EMBL" id="CP041614">
    <property type="protein sequence ID" value="QDO84244.1"/>
    <property type="molecule type" value="Genomic_DNA"/>
</dbReference>
<sequence length="59" mass="6574">MNLLHFKSGQAYLLDGQNGKVYDLQNHADVIQLDSQYSAYGRDVAPVTIHTTGALPHYQ</sequence>
<accession>A0ABX5WYS0</accession>
<organism evidence="1 2">
    <name type="scientific">Shewanella psychropiezotolerans</name>
    <dbReference type="NCBI Taxonomy" id="2593655"/>
    <lineage>
        <taxon>Bacteria</taxon>
        <taxon>Pseudomonadati</taxon>
        <taxon>Pseudomonadota</taxon>
        <taxon>Gammaproteobacteria</taxon>
        <taxon>Alteromonadales</taxon>
        <taxon>Shewanellaceae</taxon>
        <taxon>Shewanella</taxon>
    </lineage>
</organism>
<name>A0ABX5WYS0_9GAMM</name>